<dbReference type="RefSeq" id="WP_133231246.1">
    <property type="nucleotide sequence ID" value="NZ_SMRT01000009.1"/>
</dbReference>
<organism evidence="2 3">
    <name type="scientific">Paenibacillus piri</name>
    <dbReference type="NCBI Taxonomy" id="2547395"/>
    <lineage>
        <taxon>Bacteria</taxon>
        <taxon>Bacillati</taxon>
        <taxon>Bacillota</taxon>
        <taxon>Bacilli</taxon>
        <taxon>Bacillales</taxon>
        <taxon>Paenibacillaceae</taxon>
        <taxon>Paenibacillus</taxon>
    </lineage>
</organism>
<dbReference type="Proteomes" id="UP000295636">
    <property type="component" value="Unassembled WGS sequence"/>
</dbReference>
<feature type="signal peptide" evidence="1">
    <location>
        <begin position="1"/>
        <end position="26"/>
    </location>
</feature>
<evidence type="ECO:0000313" key="3">
    <source>
        <dbReference type="Proteomes" id="UP000295636"/>
    </source>
</evidence>
<proteinExistence type="predicted"/>
<dbReference type="AlphaFoldDB" id="A0A4R5KM53"/>
<sequence>MKKRMLCGLKLLVSTIFGLVAANAAAESKPDITANAIKISDTILKSPLQLDLVVGNSKDVSLNWNHQLPFGI</sequence>
<keyword evidence="3" id="KW-1185">Reference proteome</keyword>
<accession>A0A4R5KM53</accession>
<gene>
    <name evidence="2" type="ORF">E1757_19780</name>
</gene>
<name>A0A4R5KM53_9BACL</name>
<dbReference type="EMBL" id="SMRT01000009">
    <property type="protein sequence ID" value="TDF95958.1"/>
    <property type="molecule type" value="Genomic_DNA"/>
</dbReference>
<protein>
    <submittedName>
        <fullName evidence="2">Uncharacterized protein</fullName>
    </submittedName>
</protein>
<reference evidence="2 3" key="1">
    <citation type="submission" date="2019-03" db="EMBL/GenBank/DDBJ databases">
        <title>This is whole genome sequence of Paenibacillus sp MS74 strain.</title>
        <authorList>
            <person name="Trinh H.N."/>
        </authorList>
    </citation>
    <scope>NUCLEOTIDE SEQUENCE [LARGE SCALE GENOMIC DNA]</scope>
    <source>
        <strain evidence="2 3">MS74</strain>
    </source>
</reference>
<evidence type="ECO:0000256" key="1">
    <source>
        <dbReference type="SAM" id="SignalP"/>
    </source>
</evidence>
<feature type="chain" id="PRO_5020353209" evidence="1">
    <location>
        <begin position="27"/>
        <end position="72"/>
    </location>
</feature>
<keyword evidence="1" id="KW-0732">Signal</keyword>
<comment type="caution">
    <text evidence="2">The sequence shown here is derived from an EMBL/GenBank/DDBJ whole genome shotgun (WGS) entry which is preliminary data.</text>
</comment>
<evidence type="ECO:0000313" key="2">
    <source>
        <dbReference type="EMBL" id="TDF95958.1"/>
    </source>
</evidence>